<dbReference type="EMBL" id="JBHTJN010000009">
    <property type="protein sequence ID" value="MFD0966067.1"/>
    <property type="molecule type" value="Genomic_DNA"/>
</dbReference>
<dbReference type="Proteomes" id="UP001596996">
    <property type="component" value="Unassembled WGS sequence"/>
</dbReference>
<comment type="caution">
    <text evidence="1">The sequence shown here is derived from an EMBL/GenBank/DDBJ whole genome shotgun (WGS) entry which is preliminary data.</text>
</comment>
<name>A0ABW3I9J5_9PAST</name>
<dbReference type="InterPro" id="IPR007488">
    <property type="entry name" value="DUF535"/>
</dbReference>
<keyword evidence="2" id="KW-1185">Reference proteome</keyword>
<dbReference type="Pfam" id="PF04393">
    <property type="entry name" value="DUF535"/>
    <property type="match status" value="1"/>
</dbReference>
<proteinExistence type="predicted"/>
<sequence length="289" mass="34237">MTSKLYQWPSPFAIYPDRGNKSYRAKRFRFQLRSFLHKRSIKGFEHFANQHPQLIELLNARPNYSYPVAHRFLDKRFNAKQRLDLICDNLLFLPEVLTRLGLPPLWEKEINFGEIIPDFELCLCVTNYQPMEGYWTLELRYKQTNELIYLLTFGKIKQSLLIAVIQGPNIEGSKELVKLLTKKCHGLRPAYLMVEAMKALTQALGYKQLLGIPQKYQNKSRFVQSSRYVVNYDTIFSECAGVLGEYWQLPLHFESKKLEDIPSNKRSMYKKRYFMLEQLSKTMHEKFKK</sequence>
<dbReference type="PANTHER" id="PTHR38785:SF1">
    <property type="entry name" value="HOMOLOG OF VIRK"/>
    <property type="match status" value="1"/>
</dbReference>
<protein>
    <submittedName>
        <fullName evidence="1">VirK/YbjX family protein</fullName>
    </submittedName>
</protein>
<evidence type="ECO:0000313" key="2">
    <source>
        <dbReference type="Proteomes" id="UP001596996"/>
    </source>
</evidence>
<dbReference type="PANTHER" id="PTHR38785">
    <property type="entry name" value="HOMOLOG OF VIRK"/>
    <property type="match status" value="1"/>
</dbReference>
<accession>A0ABW3I9J5</accession>
<evidence type="ECO:0000313" key="1">
    <source>
        <dbReference type="EMBL" id="MFD0966067.1"/>
    </source>
</evidence>
<dbReference type="RefSeq" id="WP_380819752.1">
    <property type="nucleotide sequence ID" value="NZ_JBHTJN010000009.1"/>
</dbReference>
<organism evidence="1 2">
    <name type="scientific">Seminibacterium arietis</name>
    <dbReference type="NCBI Taxonomy" id="1173502"/>
    <lineage>
        <taxon>Bacteria</taxon>
        <taxon>Pseudomonadati</taxon>
        <taxon>Pseudomonadota</taxon>
        <taxon>Gammaproteobacteria</taxon>
        <taxon>Pasteurellales</taxon>
        <taxon>Pasteurellaceae</taxon>
        <taxon>Seminibacterium</taxon>
    </lineage>
</organism>
<reference evidence="2" key="1">
    <citation type="journal article" date="2019" name="Int. J. Syst. Evol. Microbiol.">
        <title>The Global Catalogue of Microorganisms (GCM) 10K type strain sequencing project: providing services to taxonomists for standard genome sequencing and annotation.</title>
        <authorList>
            <consortium name="The Broad Institute Genomics Platform"/>
            <consortium name="The Broad Institute Genome Sequencing Center for Infectious Disease"/>
            <person name="Wu L."/>
            <person name="Ma J."/>
        </authorList>
    </citation>
    <scope>NUCLEOTIDE SEQUENCE [LARGE SCALE GENOMIC DNA]</scope>
    <source>
        <strain evidence="2">CCUG 61707</strain>
    </source>
</reference>
<gene>
    <name evidence="1" type="ORF">ACFQ02_04265</name>
</gene>